<accession>A0ABT0M780</accession>
<feature type="coiled-coil region" evidence="1">
    <location>
        <begin position="568"/>
        <end position="595"/>
    </location>
</feature>
<keyword evidence="5" id="KW-1185">Reference proteome</keyword>
<dbReference type="Gene3D" id="3.40.50.300">
    <property type="entry name" value="P-loop containing nucleotide triphosphate hydrolases"/>
    <property type="match status" value="2"/>
</dbReference>
<dbReference type="SUPFAM" id="SSF52540">
    <property type="entry name" value="P-loop containing nucleoside triphosphate hydrolases"/>
    <property type="match status" value="1"/>
</dbReference>
<feature type="domain" description="YhaN AAA" evidence="3">
    <location>
        <begin position="2"/>
        <end position="192"/>
    </location>
</feature>
<dbReference type="Proteomes" id="UP001203004">
    <property type="component" value="Unassembled WGS sequence"/>
</dbReference>
<evidence type="ECO:0000313" key="4">
    <source>
        <dbReference type="EMBL" id="MCL1630706.1"/>
    </source>
</evidence>
<dbReference type="EMBL" id="JAMAST010000001">
    <property type="protein sequence ID" value="MCL1630706.1"/>
    <property type="molecule type" value="Genomic_DNA"/>
</dbReference>
<keyword evidence="2" id="KW-1133">Transmembrane helix</keyword>
<feature type="transmembrane region" description="Helical" evidence="2">
    <location>
        <begin position="457"/>
        <end position="474"/>
    </location>
</feature>
<dbReference type="Pfam" id="PF13514">
    <property type="entry name" value="AAA_27"/>
    <property type="match status" value="1"/>
</dbReference>
<dbReference type="InterPro" id="IPR038734">
    <property type="entry name" value="YhaN_AAA"/>
</dbReference>
<feature type="coiled-coil region" evidence="1">
    <location>
        <begin position="267"/>
        <end position="294"/>
    </location>
</feature>
<proteinExistence type="predicted"/>
<protein>
    <submittedName>
        <fullName evidence="4">AAA family ATPase</fullName>
    </submittedName>
</protein>
<feature type="transmembrane region" description="Helical" evidence="2">
    <location>
        <begin position="433"/>
        <end position="451"/>
    </location>
</feature>
<feature type="coiled-coil region" evidence="1">
    <location>
        <begin position="182"/>
        <end position="226"/>
    </location>
</feature>
<dbReference type="PANTHER" id="PTHR41259:SF1">
    <property type="entry name" value="DOUBLE-STRAND BREAK REPAIR RAD50 ATPASE, PUTATIVE-RELATED"/>
    <property type="match status" value="1"/>
</dbReference>
<evidence type="ECO:0000313" key="5">
    <source>
        <dbReference type="Proteomes" id="UP001203004"/>
    </source>
</evidence>
<evidence type="ECO:0000256" key="2">
    <source>
        <dbReference type="SAM" id="Phobius"/>
    </source>
</evidence>
<name>A0ABT0M780_9BACL</name>
<dbReference type="PANTHER" id="PTHR41259">
    <property type="entry name" value="DOUBLE-STRAND BREAK REPAIR RAD50 ATPASE, PUTATIVE-RELATED"/>
    <property type="match status" value="1"/>
</dbReference>
<reference evidence="4 5" key="1">
    <citation type="submission" date="2022-05" db="EMBL/GenBank/DDBJ databases">
        <title>Sporolactobacillus sp nov CPB3-1, isolated from tree bark (Mangifera indica L.).</title>
        <authorList>
            <person name="Phuengjayaem S."/>
            <person name="Tanasupawat S."/>
        </authorList>
    </citation>
    <scope>NUCLEOTIDE SEQUENCE [LARGE SCALE GENOMIC DNA]</scope>
    <source>
        <strain evidence="4 5">CPB3-1</strain>
    </source>
</reference>
<gene>
    <name evidence="4" type="ORF">M3N64_01895</name>
</gene>
<dbReference type="InterPro" id="IPR027417">
    <property type="entry name" value="P-loop_NTPase"/>
</dbReference>
<keyword evidence="1" id="KW-0175">Coiled coil</keyword>
<organism evidence="4 5">
    <name type="scientific">Sporolactobacillus mangiferae</name>
    <dbReference type="NCBI Taxonomy" id="2940498"/>
    <lineage>
        <taxon>Bacteria</taxon>
        <taxon>Bacillati</taxon>
        <taxon>Bacillota</taxon>
        <taxon>Bacilli</taxon>
        <taxon>Bacillales</taxon>
        <taxon>Sporolactobacillaceae</taxon>
        <taxon>Sporolactobacillus</taxon>
    </lineage>
</organism>
<feature type="coiled-coil region" evidence="1">
    <location>
        <begin position="321"/>
        <end position="348"/>
    </location>
</feature>
<sequence>MTIHQFGRFRNKSIRLPHTPMIMIYGENESGKSTIMAFILNQLFGFPSKKNLEKWSGTAGSDGLGGLLTFVADNGIRYQIERSFGREERLHVIGEARKAESLHELLRGMNRMLFEHVFCFDLDGLRDIDKMDPDDLNDLLLGAGMIGSGTLGHLEQTLEKHCADLFKKSGKNPEINQLLGALNKNASERKEWERKLDQYQELQDAMEAGRKRIEELEQEKKIVQQKFHEWTAYKAARPLIRTYQSLQHELRAFKSDAPFPQNGKERYEDVQKRLSSYRTECAELDEQIKQLDESRSVIRVDMQWRTHEAAIQRLDREASVHQQYVQEEQRIEEEEARLQSECRRAVAQLGGDWTIERIQHVSPELSIRRQLKEKLSEWKGLLEDRRALARDLKAALNWHEQLNQQAEKMKAVDPGERKRSEKRKRSFASLRQTFAFIVLTIVLSALSSAWIAPLAGIPVAILGMAAMIGIFFLMQKRPEADARANTAASGDMERLSAEQGLLEQQLNAADMEILRLKKRQETCSRLCEEKEAAIINWLNSCGFIVSDLTEVEAKVHLVDETQEKCRLLEQIVIRKRKLKERIRRFETETRSLAAELGISGGDAHYLAQRCHEEIERIRRREEMDHQRHIYQKQKDRYLALISALEHDQTGLFRAAQVTDEEQFYAAAEKNEHRITLKKQLATTRKQLLELTGSEEQIAAYSAYLNKRQWEEESEPEFRDQIAQCDAELKSVRNQLADDQAKCLALESSHSYRDLLDDYHVLLEEVNRKAKEWAVYQTAFWAIQKAKEHYRKKRLPRVLSEAARYLCLVTDGRYTDVRIDRDGFHVEDATGRVFRAFELSRGTAEQLYLSLRLALMREFSGYETMPVIIDDGLVNFDRQRSERVYALLEKIAEERQVIILTCHDSPYLREHPESVFHLDMEESMHS</sequence>
<comment type="caution">
    <text evidence="4">The sequence shown here is derived from an EMBL/GenBank/DDBJ whole genome shotgun (WGS) entry which is preliminary data.</text>
</comment>
<keyword evidence="2" id="KW-0812">Transmembrane</keyword>
<evidence type="ECO:0000256" key="1">
    <source>
        <dbReference type="SAM" id="Coils"/>
    </source>
</evidence>
<evidence type="ECO:0000259" key="3">
    <source>
        <dbReference type="Pfam" id="PF13514"/>
    </source>
</evidence>
<keyword evidence="2" id="KW-0472">Membrane</keyword>